<proteinExistence type="predicted"/>
<reference evidence="1" key="1">
    <citation type="journal article" date="2015" name="Nature">
        <title>Complex archaea that bridge the gap between prokaryotes and eukaryotes.</title>
        <authorList>
            <person name="Spang A."/>
            <person name="Saw J.H."/>
            <person name="Jorgensen S.L."/>
            <person name="Zaremba-Niedzwiedzka K."/>
            <person name="Martijn J."/>
            <person name="Lind A.E."/>
            <person name="van Eijk R."/>
            <person name="Schleper C."/>
            <person name="Guy L."/>
            <person name="Ettema T.J."/>
        </authorList>
    </citation>
    <scope>NUCLEOTIDE SEQUENCE</scope>
</reference>
<dbReference type="AlphaFoldDB" id="A0A0F9LYB2"/>
<sequence>MKKIAGVTLLLVSITASAEDKTALAQAADAMEPAIKAYTGYIEKSVLQTFADKDTLTGQAARNQLRAREQAVMEANRGTMHSVRDCMKPGNVIDQDVQECAQGLRNKTW</sequence>
<protein>
    <submittedName>
        <fullName evidence="1">Uncharacterized protein</fullName>
    </submittedName>
</protein>
<name>A0A0F9LYB2_9ZZZZ</name>
<accession>A0A0F9LYB2</accession>
<comment type="caution">
    <text evidence="1">The sequence shown here is derived from an EMBL/GenBank/DDBJ whole genome shotgun (WGS) entry which is preliminary data.</text>
</comment>
<evidence type="ECO:0000313" key="1">
    <source>
        <dbReference type="EMBL" id="KKN00155.1"/>
    </source>
</evidence>
<organism evidence="1">
    <name type="scientific">marine sediment metagenome</name>
    <dbReference type="NCBI Taxonomy" id="412755"/>
    <lineage>
        <taxon>unclassified sequences</taxon>
        <taxon>metagenomes</taxon>
        <taxon>ecological metagenomes</taxon>
    </lineage>
</organism>
<gene>
    <name evidence="1" type="ORF">LCGC14_1140720</name>
</gene>
<dbReference type="EMBL" id="LAZR01005409">
    <property type="protein sequence ID" value="KKN00155.1"/>
    <property type="molecule type" value="Genomic_DNA"/>
</dbReference>